<evidence type="ECO:0000256" key="5">
    <source>
        <dbReference type="ARBA" id="ARBA00022989"/>
    </source>
</evidence>
<feature type="transmembrane region" description="Helical" evidence="9">
    <location>
        <begin position="144"/>
        <end position="166"/>
    </location>
</feature>
<keyword evidence="3" id="KW-0813">Transport</keyword>
<dbReference type="PANTHER" id="PTHR48022">
    <property type="entry name" value="PLASTIDIC GLUCOSE TRANSPORTER 4"/>
    <property type="match status" value="1"/>
</dbReference>
<dbReference type="InterPro" id="IPR050360">
    <property type="entry name" value="MFS_Sugar_Transporters"/>
</dbReference>
<evidence type="ECO:0000256" key="9">
    <source>
        <dbReference type="SAM" id="Phobius"/>
    </source>
</evidence>
<dbReference type="SUPFAM" id="SSF103473">
    <property type="entry name" value="MFS general substrate transporter"/>
    <property type="match status" value="1"/>
</dbReference>
<sequence length="309" mass="34412">MAASAFHAMRDRRYSGSGLNTASGKSSVSPIGRRVISDLHGVDLDDMKVVAEFDEIKEMVELDRQIGDRSYLAMWRRYRQRVLIAMSSQAFAQLGASEAGWIGREAILMTVFAIADDTCIQMAVALTATGWFMYIDQIYTPNAVVVCVIVFNAAFGFSWGPIPWLYPPEIMPLAFRAKGVSMSTATNWFFNWVVGQVTPVLQDVIKWRLYPMHAFFCCCSFILVYFLYPETMGIPLEEMDAVFGEERPSNDDDDSETSSLVRGRPRSYDSPAGSRRSSPAPNQGWLSSVFGRRKAGDAYQAVPTGADHA</sequence>
<dbReference type="OrthoDB" id="648285at2759"/>
<evidence type="ECO:0000313" key="11">
    <source>
        <dbReference type="Proteomes" id="UP000011668"/>
    </source>
</evidence>
<organism evidence="10 11">
    <name type="scientific">Thanatephorus cucumeris (strain AG1-IA)</name>
    <name type="common">Rice sheath blight fungus</name>
    <name type="synonym">Rhizoctonia solani</name>
    <dbReference type="NCBI Taxonomy" id="983506"/>
    <lineage>
        <taxon>Eukaryota</taxon>
        <taxon>Fungi</taxon>
        <taxon>Dikarya</taxon>
        <taxon>Basidiomycota</taxon>
        <taxon>Agaricomycotina</taxon>
        <taxon>Agaricomycetes</taxon>
        <taxon>Cantharellales</taxon>
        <taxon>Ceratobasidiaceae</taxon>
        <taxon>Rhizoctonia</taxon>
        <taxon>Rhizoctonia solani AG-1</taxon>
    </lineage>
</organism>
<keyword evidence="6 9" id="KW-0472">Membrane</keyword>
<evidence type="ECO:0000256" key="6">
    <source>
        <dbReference type="ARBA" id="ARBA00023136"/>
    </source>
</evidence>
<accession>L8WJ12</accession>
<keyword evidence="10" id="KW-0675">Receptor</keyword>
<name>L8WJ12_THACA</name>
<comment type="similarity">
    <text evidence="2">Belongs to the major facilitator superfamily. Sugar transporter (TC 2.A.1.1) family.</text>
</comment>
<evidence type="ECO:0000256" key="7">
    <source>
        <dbReference type="ARBA" id="ARBA00049119"/>
    </source>
</evidence>
<dbReference type="HOGENOM" id="CLU_900733_0_0_1"/>
<reference evidence="10 11" key="1">
    <citation type="journal article" date="2013" name="Nat. Commun.">
        <title>The evolution and pathogenic mechanisms of the rice sheath blight pathogen.</title>
        <authorList>
            <person name="Zheng A."/>
            <person name="Lin R."/>
            <person name="Xu L."/>
            <person name="Qin P."/>
            <person name="Tang C."/>
            <person name="Ai P."/>
            <person name="Zhang D."/>
            <person name="Liu Y."/>
            <person name="Sun Z."/>
            <person name="Feng H."/>
            <person name="Wang Y."/>
            <person name="Chen Y."/>
            <person name="Liang X."/>
            <person name="Fu R."/>
            <person name="Li Q."/>
            <person name="Zhang J."/>
            <person name="Yu X."/>
            <person name="Xie Z."/>
            <person name="Ding L."/>
            <person name="Guan P."/>
            <person name="Tang J."/>
            <person name="Liang Y."/>
            <person name="Wang S."/>
            <person name="Deng Q."/>
            <person name="Li S."/>
            <person name="Zhu J."/>
            <person name="Wang L."/>
            <person name="Liu H."/>
            <person name="Li P."/>
        </authorList>
    </citation>
    <scope>NUCLEOTIDE SEQUENCE [LARGE SCALE GENOMIC DNA]</scope>
    <source>
        <strain evidence="11">AG-1 IA</strain>
    </source>
</reference>
<dbReference type="GO" id="GO:0016020">
    <property type="term" value="C:membrane"/>
    <property type="evidence" value="ECO:0007669"/>
    <property type="project" value="UniProtKB-SubCell"/>
</dbReference>
<dbReference type="EMBL" id="AFRT01003664">
    <property type="protein sequence ID" value="ELU36334.1"/>
    <property type="molecule type" value="Genomic_DNA"/>
</dbReference>
<evidence type="ECO:0000256" key="4">
    <source>
        <dbReference type="ARBA" id="ARBA00022692"/>
    </source>
</evidence>
<dbReference type="InterPro" id="IPR005828">
    <property type="entry name" value="MFS_sugar_transport-like"/>
</dbReference>
<dbReference type="InterPro" id="IPR003663">
    <property type="entry name" value="Sugar/inositol_transpt"/>
</dbReference>
<keyword evidence="11" id="KW-1185">Reference proteome</keyword>
<evidence type="ECO:0000313" key="10">
    <source>
        <dbReference type="EMBL" id="ELU36334.1"/>
    </source>
</evidence>
<comment type="catalytic activity">
    <reaction evidence="7">
        <text>myo-inositol(out) + H(+)(out) = myo-inositol(in) + H(+)(in)</text>
        <dbReference type="Rhea" id="RHEA:60364"/>
        <dbReference type="ChEBI" id="CHEBI:15378"/>
        <dbReference type="ChEBI" id="CHEBI:17268"/>
    </reaction>
</comment>
<feature type="region of interest" description="Disordered" evidence="8">
    <location>
        <begin position="245"/>
        <end position="287"/>
    </location>
</feature>
<comment type="subcellular location">
    <subcellularLocation>
        <location evidence="1">Membrane</location>
        <topology evidence="1">Multi-pass membrane protein</topology>
    </subcellularLocation>
</comment>
<keyword evidence="5 9" id="KW-1133">Transmembrane helix</keyword>
<feature type="compositionally biased region" description="Low complexity" evidence="8">
    <location>
        <begin position="270"/>
        <end position="281"/>
    </location>
</feature>
<evidence type="ECO:0000256" key="1">
    <source>
        <dbReference type="ARBA" id="ARBA00004141"/>
    </source>
</evidence>
<gene>
    <name evidence="10" type="ORF">AG1IA_09636</name>
</gene>
<feature type="transmembrane region" description="Helical" evidence="9">
    <location>
        <begin position="209"/>
        <end position="228"/>
    </location>
</feature>
<protein>
    <submittedName>
        <fullName evidence="10">Receptor</fullName>
    </submittedName>
</protein>
<dbReference type="AlphaFoldDB" id="L8WJ12"/>
<dbReference type="Proteomes" id="UP000011668">
    <property type="component" value="Unassembled WGS sequence"/>
</dbReference>
<evidence type="ECO:0000256" key="8">
    <source>
        <dbReference type="SAM" id="MobiDB-lite"/>
    </source>
</evidence>
<dbReference type="PANTHER" id="PTHR48022:SF73">
    <property type="entry name" value="METABOLITE TRANSPORT PROTEIN YDL199C-RELATED"/>
    <property type="match status" value="1"/>
</dbReference>
<dbReference type="Pfam" id="PF00083">
    <property type="entry name" value="Sugar_tr"/>
    <property type="match status" value="1"/>
</dbReference>
<dbReference type="PRINTS" id="PR00171">
    <property type="entry name" value="SUGRTRNSPORT"/>
</dbReference>
<evidence type="ECO:0000256" key="3">
    <source>
        <dbReference type="ARBA" id="ARBA00022448"/>
    </source>
</evidence>
<dbReference type="GO" id="GO:0005351">
    <property type="term" value="F:carbohydrate:proton symporter activity"/>
    <property type="evidence" value="ECO:0007669"/>
    <property type="project" value="TreeGrafter"/>
</dbReference>
<evidence type="ECO:0000256" key="2">
    <source>
        <dbReference type="ARBA" id="ARBA00010992"/>
    </source>
</evidence>
<proteinExistence type="inferred from homology"/>
<dbReference type="STRING" id="983506.L8WJ12"/>
<comment type="caution">
    <text evidence="10">The sequence shown here is derived from an EMBL/GenBank/DDBJ whole genome shotgun (WGS) entry which is preliminary data.</text>
</comment>
<dbReference type="Gene3D" id="1.20.1250.20">
    <property type="entry name" value="MFS general substrate transporter like domains"/>
    <property type="match status" value="1"/>
</dbReference>
<dbReference type="InterPro" id="IPR036259">
    <property type="entry name" value="MFS_trans_sf"/>
</dbReference>
<keyword evidence="4 9" id="KW-0812">Transmembrane</keyword>